<dbReference type="PROSITE" id="PS00018">
    <property type="entry name" value="EF_HAND_1"/>
    <property type="match status" value="1"/>
</dbReference>
<organism evidence="2 3">
    <name type="scientific">Sphingobium boeckii</name>
    <dbReference type="NCBI Taxonomy" id="1082345"/>
    <lineage>
        <taxon>Bacteria</taxon>
        <taxon>Pseudomonadati</taxon>
        <taxon>Pseudomonadota</taxon>
        <taxon>Alphaproteobacteria</taxon>
        <taxon>Sphingomonadales</taxon>
        <taxon>Sphingomonadaceae</taxon>
        <taxon>Sphingobium</taxon>
    </lineage>
</organism>
<dbReference type="GO" id="GO:0005509">
    <property type="term" value="F:calcium ion binding"/>
    <property type="evidence" value="ECO:0007669"/>
    <property type="project" value="InterPro"/>
</dbReference>
<dbReference type="AlphaFoldDB" id="A0A7W9AKQ6"/>
<reference evidence="2 3" key="1">
    <citation type="submission" date="2020-08" db="EMBL/GenBank/DDBJ databases">
        <title>Genomic Encyclopedia of Type Strains, Phase IV (KMG-IV): sequencing the most valuable type-strain genomes for metagenomic binning, comparative biology and taxonomic classification.</title>
        <authorList>
            <person name="Goeker M."/>
        </authorList>
    </citation>
    <scope>NUCLEOTIDE SEQUENCE [LARGE SCALE GENOMIC DNA]</scope>
    <source>
        <strain evidence="2 3">DSM 25079</strain>
    </source>
</reference>
<proteinExistence type="predicted"/>
<feature type="domain" description="EF-hand" evidence="1">
    <location>
        <begin position="94"/>
        <end position="122"/>
    </location>
</feature>
<dbReference type="Gene3D" id="1.10.238.10">
    <property type="entry name" value="EF-hand"/>
    <property type="match status" value="1"/>
</dbReference>
<dbReference type="Proteomes" id="UP000549617">
    <property type="component" value="Unassembled WGS sequence"/>
</dbReference>
<dbReference type="EMBL" id="JACIJC010000005">
    <property type="protein sequence ID" value="MBB5687266.1"/>
    <property type="molecule type" value="Genomic_DNA"/>
</dbReference>
<name>A0A7W9AKQ6_9SPHN</name>
<keyword evidence="3" id="KW-1185">Reference proteome</keyword>
<protein>
    <recommendedName>
        <fullName evidence="1">EF-hand domain-containing protein</fullName>
    </recommendedName>
</protein>
<dbReference type="InterPro" id="IPR011992">
    <property type="entry name" value="EF-hand-dom_pair"/>
</dbReference>
<gene>
    <name evidence="2" type="ORF">FHS49_003294</name>
</gene>
<evidence type="ECO:0000313" key="3">
    <source>
        <dbReference type="Proteomes" id="UP000549617"/>
    </source>
</evidence>
<dbReference type="InterPro" id="IPR002048">
    <property type="entry name" value="EF_hand_dom"/>
</dbReference>
<dbReference type="Pfam" id="PF13202">
    <property type="entry name" value="EF-hand_5"/>
    <property type="match status" value="2"/>
</dbReference>
<dbReference type="PROSITE" id="PS50222">
    <property type="entry name" value="EF_HAND_2"/>
    <property type="match status" value="1"/>
</dbReference>
<dbReference type="SUPFAM" id="SSF47473">
    <property type="entry name" value="EF-hand"/>
    <property type="match status" value="1"/>
</dbReference>
<evidence type="ECO:0000259" key="1">
    <source>
        <dbReference type="PROSITE" id="PS50222"/>
    </source>
</evidence>
<sequence>MAGEGRGMGRFIAGVCSALLLAGAGFFIWTSRADVKSPIGAPAAAQVGLPLLGDPVGEAPSATDKTREEKRFGRIDKDKNGTITAEEYFASRSKAFLKLDVNGDGRLSFDEWAVKTREKFAKADGDRSKTLNAAEFATTAVVRKTPVKPKCDCPAVVAVAEED</sequence>
<evidence type="ECO:0000313" key="2">
    <source>
        <dbReference type="EMBL" id="MBB5687266.1"/>
    </source>
</evidence>
<accession>A0A7W9AKQ6</accession>
<dbReference type="RefSeq" id="WP_246350859.1">
    <property type="nucleotide sequence ID" value="NZ_JACIJC010000005.1"/>
</dbReference>
<dbReference type="CDD" id="cd00051">
    <property type="entry name" value="EFh"/>
    <property type="match status" value="1"/>
</dbReference>
<comment type="caution">
    <text evidence="2">The sequence shown here is derived from an EMBL/GenBank/DDBJ whole genome shotgun (WGS) entry which is preliminary data.</text>
</comment>
<dbReference type="InterPro" id="IPR018247">
    <property type="entry name" value="EF_Hand_1_Ca_BS"/>
</dbReference>